<dbReference type="EMBL" id="JANCMU010000002">
    <property type="protein sequence ID" value="MDG4945753.1"/>
    <property type="molecule type" value="Genomic_DNA"/>
</dbReference>
<dbReference type="RefSeq" id="WP_304420317.1">
    <property type="nucleotide sequence ID" value="NZ_JANCMU010000002.1"/>
</dbReference>
<accession>A0A9X4MX63</accession>
<dbReference type="CDD" id="cd18809">
    <property type="entry name" value="SF1_C_RecD"/>
    <property type="match status" value="1"/>
</dbReference>
<comment type="caution">
    <text evidence="2">The sequence shown here is derived from an EMBL/GenBank/DDBJ whole genome shotgun (WGS) entry which is preliminary data.</text>
</comment>
<feature type="domain" description="TATA-binding-like protein" evidence="1">
    <location>
        <begin position="650"/>
        <end position="724"/>
    </location>
</feature>
<feature type="domain" description="TATA-binding-like protein" evidence="1">
    <location>
        <begin position="544"/>
        <end position="619"/>
    </location>
</feature>
<dbReference type="CDD" id="cd17933">
    <property type="entry name" value="DEXSc_RecD-like"/>
    <property type="match status" value="1"/>
</dbReference>
<sequence length="735" mass="85805">MKIFNFLKHLNLTQDQHYAVQQLNDFLDSDQRVFILKGYAGSGKTTLLRGVVEYLGSIKRAYRLMAPTGRAAKVINQKTGFKSTTIHKGIYSFEELKEIPAKENDKNISFLYQYKLGKNNEITDHVMIVDEASMLSDILNENEFFKFGSGYLLRDLLEYARILDADVNTKIIFIGDPAQLPPIGMNNSPALDAAYLKNTYQLSAMIAEMKEVKRQDANNGILKSATNIRSSLESGYFNEFNLGENRKDIFNPKYEDFLNVYNSLNDDKIIICYKNKTALNLNQRIREDKFGQNLPIQPADTVIIGKNNYHLDIMNGEFAIVTEASPITVQRDISFYFKNSKIERVTLKWRKVSLLLPDENNLEKHVSGYILENYLYGDNLLKPEEERALYIDFIIRNPDLKKDSEEFKKAILNDEFFNCILLKFGYAVTCHKAQGGEWTNAIVFWDRGVKRDFNFLTSEQDEKGKTNADFYRWAYTAITRASEKLYCINPPYFNSYSFMNFVDVEVQQAYHELLGQTHKKEEIIFSDVSPILQEFNLLDASFSIQNHFIERWYHLRKHFIDIKAWQRHNYEIRYQFQREQETAGIMYWVNGKDEFNTKFQRIGSTTNSNTLYDEIIDILSQAETIEINRNNAEGILSKIIFEHHVELDKPFLKKLYDALILHLENEVVITDIKHLINRERYTFEYEGNECVIDFVYRNTGFFSSVQPLEHLCSNPILLNRIKTIINQLKNPNYVI</sequence>
<protein>
    <submittedName>
        <fullName evidence="2">AAA family ATPase</fullName>
    </submittedName>
</protein>
<gene>
    <name evidence="2" type="ORF">NMK71_04945</name>
</gene>
<reference evidence="2" key="1">
    <citation type="submission" date="2022-07" db="EMBL/GenBank/DDBJ databases">
        <title>Description and genome-wide analysis of Profundicola chukchiensis gen. nov., sp. nov., marine bacteria isolated from bottom sediments of the Chukchi Sea.</title>
        <authorList>
            <person name="Romanenko L."/>
            <person name="Otstavnykh N."/>
            <person name="Kurilenko V."/>
            <person name="Eremeev V."/>
            <person name="Velansky P."/>
            <person name="Mikhailov V."/>
            <person name="Isaeva M."/>
        </authorList>
    </citation>
    <scope>NUCLEOTIDE SEQUENCE</scope>
    <source>
        <strain evidence="2">KMM 9713</strain>
    </source>
</reference>
<dbReference type="AlphaFoldDB" id="A0A9X4MX63"/>
<evidence type="ECO:0000313" key="2">
    <source>
        <dbReference type="EMBL" id="MDG4945753.1"/>
    </source>
</evidence>
<evidence type="ECO:0000313" key="3">
    <source>
        <dbReference type="Proteomes" id="UP001152599"/>
    </source>
</evidence>
<dbReference type="Pfam" id="PF13604">
    <property type="entry name" value="AAA_30"/>
    <property type="match status" value="1"/>
</dbReference>
<keyword evidence="3" id="KW-1185">Reference proteome</keyword>
<proteinExistence type="predicted"/>
<organism evidence="2 3">
    <name type="scientific">Profundicola chukchiensis</name>
    <dbReference type="NCBI Taxonomy" id="2961959"/>
    <lineage>
        <taxon>Bacteria</taxon>
        <taxon>Pseudomonadati</taxon>
        <taxon>Bacteroidota</taxon>
        <taxon>Flavobacteriia</taxon>
        <taxon>Flavobacteriales</taxon>
        <taxon>Weeksellaceae</taxon>
        <taxon>Profundicola</taxon>
    </lineage>
</organism>
<dbReference type="Proteomes" id="UP001152599">
    <property type="component" value="Unassembled WGS sequence"/>
</dbReference>
<dbReference type="SUPFAM" id="SSF52540">
    <property type="entry name" value="P-loop containing nucleoside triphosphate hydrolases"/>
    <property type="match status" value="2"/>
</dbReference>
<evidence type="ECO:0000259" key="1">
    <source>
        <dbReference type="Pfam" id="PF22721"/>
    </source>
</evidence>
<dbReference type="InterPro" id="IPR027417">
    <property type="entry name" value="P-loop_NTPase"/>
</dbReference>
<dbReference type="Gene3D" id="3.40.50.300">
    <property type="entry name" value="P-loop containing nucleotide triphosphate hydrolases"/>
    <property type="match status" value="2"/>
</dbReference>
<dbReference type="Pfam" id="PF22721">
    <property type="entry name" value="TBP-TOTE"/>
    <property type="match status" value="2"/>
</dbReference>
<name>A0A9X4MX63_9FLAO</name>
<dbReference type="InterPro" id="IPR054572">
    <property type="entry name" value="TBP-TOTE"/>
</dbReference>